<proteinExistence type="predicted"/>
<keyword evidence="5 7" id="KW-1133">Transmembrane helix</keyword>
<name>C8XHX1_NAKMY</name>
<keyword evidence="4 7" id="KW-0812">Transmembrane</keyword>
<feature type="transmembrane region" description="Helical" evidence="7">
    <location>
        <begin position="191"/>
        <end position="210"/>
    </location>
</feature>
<feature type="transmembrane region" description="Helical" evidence="7">
    <location>
        <begin position="122"/>
        <end position="144"/>
    </location>
</feature>
<keyword evidence="9" id="KW-1185">Reference proteome</keyword>
<dbReference type="RefSeq" id="WP_012813937.1">
    <property type="nucleotide sequence ID" value="NC_013235.1"/>
</dbReference>
<dbReference type="Proteomes" id="UP000002218">
    <property type="component" value="Chromosome"/>
</dbReference>
<reference evidence="9" key="1">
    <citation type="submission" date="2009-09" db="EMBL/GenBank/DDBJ databases">
        <title>The complete genome of Nakamurella multipartita DSM 44233.</title>
        <authorList>
            <consortium name="US DOE Joint Genome Institute (JGI-PGF)"/>
            <person name="Lucas S."/>
            <person name="Copeland A."/>
            <person name="Lapidus A."/>
            <person name="Glavina del Rio T."/>
            <person name="Dalin E."/>
            <person name="Tice H."/>
            <person name="Bruce D."/>
            <person name="Goodwin L."/>
            <person name="Pitluck S."/>
            <person name="Kyrpides N."/>
            <person name="Mavromatis K."/>
            <person name="Ivanova N."/>
            <person name="Ovchinnikova G."/>
            <person name="Sims D."/>
            <person name="Meincke L."/>
            <person name="Brettin T."/>
            <person name="Detter J.C."/>
            <person name="Han C."/>
            <person name="Larimer F."/>
            <person name="Land M."/>
            <person name="Hauser L."/>
            <person name="Markowitz V."/>
            <person name="Cheng J.-F."/>
            <person name="Hugenholtz P."/>
            <person name="Woyke T."/>
            <person name="Wu D."/>
            <person name="Klenk H.-P."/>
            <person name="Eisen J.A."/>
        </authorList>
    </citation>
    <scope>NUCLEOTIDE SEQUENCE [LARGE SCALE GENOMIC DNA]</scope>
    <source>
        <strain evidence="9">ATCC 700099 / DSM 44233 / CIP 104796 / JCM 9543 / NBRC 105858 / Y-104</strain>
    </source>
</reference>
<evidence type="ECO:0000256" key="3">
    <source>
        <dbReference type="ARBA" id="ARBA00022475"/>
    </source>
</evidence>
<dbReference type="InParanoid" id="C8XHX1"/>
<keyword evidence="2" id="KW-0813">Transport</keyword>
<comment type="subcellular location">
    <subcellularLocation>
        <location evidence="1">Membrane</location>
        <topology evidence="1">Multi-pass membrane protein</topology>
    </subcellularLocation>
</comment>
<accession>C8XHX1</accession>
<feature type="transmembrane region" description="Helical" evidence="7">
    <location>
        <begin position="6"/>
        <end position="22"/>
    </location>
</feature>
<protein>
    <submittedName>
        <fullName evidence="8">Auxin Efflux Carrier</fullName>
    </submittedName>
</protein>
<feature type="transmembrane region" description="Helical" evidence="7">
    <location>
        <begin position="94"/>
        <end position="116"/>
    </location>
</feature>
<dbReference type="PANTHER" id="PTHR36838:SF3">
    <property type="entry name" value="TRANSPORTER AUXIN EFFLUX CARRIER EC FAMILY"/>
    <property type="match status" value="1"/>
</dbReference>
<dbReference type="AlphaFoldDB" id="C8XHX1"/>
<evidence type="ECO:0000256" key="7">
    <source>
        <dbReference type="SAM" id="Phobius"/>
    </source>
</evidence>
<feature type="transmembrane region" description="Helical" evidence="7">
    <location>
        <begin position="250"/>
        <end position="270"/>
    </location>
</feature>
<feature type="transmembrane region" description="Helical" evidence="7">
    <location>
        <begin position="165"/>
        <end position="185"/>
    </location>
</feature>
<dbReference type="Pfam" id="PF03547">
    <property type="entry name" value="Mem_trans"/>
    <property type="match status" value="2"/>
</dbReference>
<feature type="transmembrane region" description="Helical" evidence="7">
    <location>
        <begin position="34"/>
        <end position="53"/>
    </location>
</feature>
<dbReference type="GO" id="GO:0016020">
    <property type="term" value="C:membrane"/>
    <property type="evidence" value="ECO:0007669"/>
    <property type="project" value="UniProtKB-SubCell"/>
</dbReference>
<dbReference type="eggNOG" id="COG0679">
    <property type="taxonomic scope" value="Bacteria"/>
</dbReference>
<keyword evidence="3" id="KW-1003">Cell membrane</keyword>
<gene>
    <name evidence="8" type="ordered locus">Namu_0024</name>
</gene>
<dbReference type="EMBL" id="CP001737">
    <property type="protein sequence ID" value="ACV76462.1"/>
    <property type="molecule type" value="Genomic_DNA"/>
</dbReference>
<dbReference type="GO" id="GO:0055085">
    <property type="term" value="P:transmembrane transport"/>
    <property type="evidence" value="ECO:0007669"/>
    <property type="project" value="InterPro"/>
</dbReference>
<keyword evidence="6 7" id="KW-0472">Membrane</keyword>
<evidence type="ECO:0000256" key="1">
    <source>
        <dbReference type="ARBA" id="ARBA00004141"/>
    </source>
</evidence>
<feature type="transmembrane region" description="Helical" evidence="7">
    <location>
        <begin position="59"/>
        <end position="82"/>
    </location>
</feature>
<evidence type="ECO:0000313" key="9">
    <source>
        <dbReference type="Proteomes" id="UP000002218"/>
    </source>
</evidence>
<dbReference type="STRING" id="479431.Namu_0024"/>
<dbReference type="PANTHER" id="PTHR36838">
    <property type="entry name" value="AUXIN EFFLUX CARRIER FAMILY PROTEIN"/>
    <property type="match status" value="1"/>
</dbReference>
<evidence type="ECO:0000256" key="6">
    <source>
        <dbReference type="ARBA" id="ARBA00023136"/>
    </source>
</evidence>
<evidence type="ECO:0000256" key="2">
    <source>
        <dbReference type="ARBA" id="ARBA00022448"/>
    </source>
</evidence>
<dbReference type="HOGENOM" id="CLU_056175_5_2_11"/>
<evidence type="ECO:0000256" key="5">
    <source>
        <dbReference type="ARBA" id="ARBA00022989"/>
    </source>
</evidence>
<dbReference type="KEGG" id="nml:Namu_0024"/>
<dbReference type="OrthoDB" id="9805563at2"/>
<evidence type="ECO:0000256" key="4">
    <source>
        <dbReference type="ARBA" id="ARBA00022692"/>
    </source>
</evidence>
<organism evidence="8 9">
    <name type="scientific">Nakamurella multipartita (strain ATCC 700099 / DSM 44233 / CIP 104796 / JCM 9543 / NBRC 105858 / Y-104)</name>
    <name type="common">Microsphaera multipartita</name>
    <dbReference type="NCBI Taxonomy" id="479431"/>
    <lineage>
        <taxon>Bacteria</taxon>
        <taxon>Bacillati</taxon>
        <taxon>Actinomycetota</taxon>
        <taxon>Actinomycetes</taxon>
        <taxon>Nakamurellales</taxon>
        <taxon>Nakamurellaceae</taxon>
        <taxon>Nakamurella</taxon>
    </lineage>
</organism>
<evidence type="ECO:0000313" key="8">
    <source>
        <dbReference type="EMBL" id="ACV76462.1"/>
    </source>
</evidence>
<reference evidence="8 9" key="2">
    <citation type="journal article" date="2010" name="Stand. Genomic Sci.">
        <title>Complete genome sequence of Nakamurella multipartita type strain (Y-104).</title>
        <authorList>
            <person name="Tice H."/>
            <person name="Mayilraj S."/>
            <person name="Sims D."/>
            <person name="Lapidus A."/>
            <person name="Nolan M."/>
            <person name="Lucas S."/>
            <person name="Glavina Del Rio T."/>
            <person name="Copeland A."/>
            <person name="Cheng J.F."/>
            <person name="Meincke L."/>
            <person name="Bruce D."/>
            <person name="Goodwin L."/>
            <person name="Pitluck S."/>
            <person name="Ivanova N."/>
            <person name="Mavromatis K."/>
            <person name="Ovchinnikova G."/>
            <person name="Pati A."/>
            <person name="Chen A."/>
            <person name="Palaniappan K."/>
            <person name="Land M."/>
            <person name="Hauser L."/>
            <person name="Chang Y.J."/>
            <person name="Jeffries C.D."/>
            <person name="Detter J.C."/>
            <person name="Brettin T."/>
            <person name="Rohde M."/>
            <person name="Goker M."/>
            <person name="Bristow J."/>
            <person name="Eisen J.A."/>
            <person name="Markowitz V."/>
            <person name="Hugenholtz P."/>
            <person name="Kyrpides N.C."/>
            <person name="Klenk H.P."/>
            <person name="Chen F."/>
        </authorList>
    </citation>
    <scope>NUCLEOTIDE SEQUENCE [LARGE SCALE GENOMIC DNA]</scope>
    <source>
        <strain evidence="9">ATCC 700099 / DSM 44233 / CIP 104796 / JCM 9543 / NBRC 105858 / Y-104</strain>
    </source>
</reference>
<feature type="transmembrane region" description="Helical" evidence="7">
    <location>
        <begin position="222"/>
        <end position="244"/>
    </location>
</feature>
<feature type="transmembrane region" description="Helical" evidence="7">
    <location>
        <begin position="277"/>
        <end position="298"/>
    </location>
</feature>
<dbReference type="InterPro" id="IPR004776">
    <property type="entry name" value="Mem_transp_PIN-like"/>
</dbReference>
<sequence>MGETLLKVLPVMLGFVGGFLLRRFRVAEPRDGDFLFRLVFYVCVPALMFASLSTVQITAALAVFPLSSALFTLVGFVLALLTARRLHWDPTRSAVLMCGCMIANSGFELPFIQALYGAEGVVRIAAFDAMNTALTFSFAYLVAVRGNPNRRRGGGAMIGRLARSPALWAIALGLAVNLIAVPVPAPIHDSLAVFGAATGFIIPLAVGILFQPSGGQVGKAAVMVGVRLAAGLLVAVGLVLAFDLQGLDRTIMLLLGIAPIGFSTVTFASLEKLGEKLAVTALSLSLSLSLVLSMVVTVI</sequence>